<gene>
    <name evidence="2" type="ORF">Din_042924</name>
</gene>
<dbReference type="Pfam" id="PF07823">
    <property type="entry name" value="CPDase"/>
    <property type="match status" value="1"/>
</dbReference>
<keyword evidence="2" id="KW-0436">Ligase</keyword>
<organism evidence="2">
    <name type="scientific">Davidia involucrata</name>
    <name type="common">Dove tree</name>
    <dbReference type="NCBI Taxonomy" id="16924"/>
    <lineage>
        <taxon>Eukaryota</taxon>
        <taxon>Viridiplantae</taxon>
        <taxon>Streptophyta</taxon>
        <taxon>Embryophyta</taxon>
        <taxon>Tracheophyta</taxon>
        <taxon>Spermatophyta</taxon>
        <taxon>Magnoliopsida</taxon>
        <taxon>eudicotyledons</taxon>
        <taxon>Gunneridae</taxon>
        <taxon>Pentapetalae</taxon>
        <taxon>asterids</taxon>
        <taxon>Cornales</taxon>
        <taxon>Nyssaceae</taxon>
        <taxon>Davidia</taxon>
    </lineage>
</organism>
<dbReference type="AlphaFoldDB" id="A0A5B7C2D0"/>
<keyword evidence="1" id="KW-0472">Membrane</keyword>
<feature type="transmembrane region" description="Helical" evidence="1">
    <location>
        <begin position="6"/>
        <end position="26"/>
    </location>
</feature>
<dbReference type="SUPFAM" id="SSF55144">
    <property type="entry name" value="LigT-like"/>
    <property type="match status" value="1"/>
</dbReference>
<keyword evidence="1" id="KW-0812">Transmembrane</keyword>
<accession>A0A5B7C2D0</accession>
<name>A0A5B7C2D0_DAVIN</name>
<protein>
    <submittedName>
        <fullName evidence="2">Putative RNA ligase/cyclic nucleotide phosphodiesterase family protein</fullName>
    </submittedName>
</protein>
<dbReference type="PANTHER" id="PTHR28141">
    <property type="entry name" value="2',3'-CYCLIC-NUCLEOTIDE 3'-PHOSPHODIESTERASE"/>
    <property type="match status" value="1"/>
</dbReference>
<keyword evidence="1" id="KW-1133">Transmembrane helix</keyword>
<dbReference type="InterPro" id="IPR009097">
    <property type="entry name" value="Cyclic_Pdiesterase"/>
</dbReference>
<dbReference type="PANTHER" id="PTHR28141:SF1">
    <property type="entry name" value="2',3'-CYCLIC-NUCLEOTIDE 3'-PHOSPHODIESTERASE"/>
    <property type="match status" value="1"/>
</dbReference>
<dbReference type="InterPro" id="IPR012386">
    <property type="entry name" value="Cyclic-nucl_3Pdiesterase"/>
</dbReference>
<dbReference type="GO" id="GO:0004113">
    <property type="term" value="F:2',3'-cyclic-nucleotide 3'-phosphodiesterase activity"/>
    <property type="evidence" value="ECO:0007669"/>
    <property type="project" value="TreeGrafter"/>
</dbReference>
<evidence type="ECO:0000313" key="2">
    <source>
        <dbReference type="EMBL" id="MPA73483.1"/>
    </source>
</evidence>
<dbReference type="GO" id="GO:0009187">
    <property type="term" value="P:cyclic nucleotide metabolic process"/>
    <property type="evidence" value="ECO:0007669"/>
    <property type="project" value="TreeGrafter"/>
</dbReference>
<dbReference type="Gene3D" id="3.90.1140.10">
    <property type="entry name" value="Cyclic phosphodiesterase"/>
    <property type="match status" value="1"/>
</dbReference>
<sequence>MSLHLYFIRFLGLLGILGFSVFRLSISMEGQEVQVGEAQIKKDVYSVWGLPPEDVRERLKKLMGGLRSEFGGPEFEPHVTIVGAISLTEDDAREKFRSACEGLKAYGASVEKVATGTFFYQCVFLLLHPTAEVMEASKHCTGHFGYKNSTLYMPHLSLLYGDLSEEEKKKAQEKAESLDQSINGLNFQITRLALYKTETGDKTCQSWEKMADCNLDPN</sequence>
<dbReference type="GO" id="GO:0016874">
    <property type="term" value="F:ligase activity"/>
    <property type="evidence" value="ECO:0007669"/>
    <property type="project" value="UniProtKB-KW"/>
</dbReference>
<dbReference type="FunFam" id="3.90.1140.10:FF:000007">
    <property type="entry name" value="Cyclic phosphodiesterase"/>
    <property type="match status" value="1"/>
</dbReference>
<dbReference type="PIRSF" id="PIRSF017903">
    <property type="entry name" value="CPDase_plant"/>
    <property type="match status" value="1"/>
</dbReference>
<evidence type="ECO:0000256" key="1">
    <source>
        <dbReference type="SAM" id="Phobius"/>
    </source>
</evidence>
<proteinExistence type="predicted"/>
<dbReference type="EMBL" id="GHES01042924">
    <property type="protein sequence ID" value="MPA73483.1"/>
    <property type="molecule type" value="Transcribed_RNA"/>
</dbReference>
<reference evidence="2" key="1">
    <citation type="submission" date="2019-08" db="EMBL/GenBank/DDBJ databases">
        <title>Reference gene set and small RNA set construction with multiple tissues from Davidia involucrata Baill.</title>
        <authorList>
            <person name="Yang H."/>
            <person name="Zhou C."/>
            <person name="Li G."/>
            <person name="Wang J."/>
            <person name="Gao P."/>
            <person name="Wang M."/>
            <person name="Wang R."/>
            <person name="Zhao Y."/>
        </authorList>
    </citation>
    <scope>NUCLEOTIDE SEQUENCE</scope>
    <source>
        <tissue evidence="2">Mixed with DoveR01_LX</tissue>
    </source>
</reference>